<dbReference type="CDD" id="cd19163">
    <property type="entry name" value="AKR_galDH"/>
    <property type="match status" value="1"/>
</dbReference>
<dbReference type="FunFam" id="3.20.20.100:FF:000011">
    <property type="entry name" value="Aldo/keto reductase"/>
    <property type="match status" value="1"/>
</dbReference>
<dbReference type="InterPro" id="IPR044479">
    <property type="entry name" value="LGALDH-like"/>
</dbReference>
<evidence type="ECO:0000313" key="2">
    <source>
        <dbReference type="EMBL" id="KYQ55337.1"/>
    </source>
</evidence>
<reference evidence="2 3" key="1">
    <citation type="submission" date="2015-09" db="EMBL/GenBank/DDBJ databases">
        <title>Trachymyrmex zeteki WGS genome.</title>
        <authorList>
            <person name="Nygaard S."/>
            <person name="Hu H."/>
            <person name="Boomsma J."/>
            <person name="Zhang G."/>
        </authorList>
    </citation>
    <scope>NUCLEOTIDE SEQUENCE [LARGE SCALE GENOMIC DNA]</scope>
    <source>
        <strain evidence="2">Tzet28-1</strain>
        <tissue evidence="2">Whole body</tissue>
    </source>
</reference>
<dbReference type="GO" id="GO:0010349">
    <property type="term" value="F:L-galactose dehydrogenase activity"/>
    <property type="evidence" value="ECO:0007669"/>
    <property type="project" value="InterPro"/>
</dbReference>
<accession>A0A151X4N7</accession>
<gene>
    <name evidence="2" type="ORF">ALC60_05766</name>
</gene>
<proteinExistence type="predicted"/>
<dbReference type="Pfam" id="PF00248">
    <property type="entry name" value="Aldo_ket_red"/>
    <property type="match status" value="1"/>
</dbReference>
<dbReference type="InterPro" id="IPR020471">
    <property type="entry name" value="AKR"/>
</dbReference>
<dbReference type="PRINTS" id="PR00069">
    <property type="entry name" value="ALDKETRDTASE"/>
</dbReference>
<dbReference type="KEGG" id="mzt:108722853"/>
<dbReference type="EMBL" id="KQ982544">
    <property type="protein sequence ID" value="KYQ55337.1"/>
    <property type="molecule type" value="Genomic_DNA"/>
</dbReference>
<organism evidence="2 3">
    <name type="scientific">Mycetomoellerius zeteki</name>
    <dbReference type="NCBI Taxonomy" id="64791"/>
    <lineage>
        <taxon>Eukaryota</taxon>
        <taxon>Metazoa</taxon>
        <taxon>Ecdysozoa</taxon>
        <taxon>Arthropoda</taxon>
        <taxon>Hexapoda</taxon>
        <taxon>Insecta</taxon>
        <taxon>Pterygota</taxon>
        <taxon>Neoptera</taxon>
        <taxon>Endopterygota</taxon>
        <taxon>Hymenoptera</taxon>
        <taxon>Apocrita</taxon>
        <taxon>Aculeata</taxon>
        <taxon>Formicoidea</taxon>
        <taxon>Formicidae</taxon>
        <taxon>Myrmicinae</taxon>
        <taxon>Mycetomoellerius</taxon>
    </lineage>
</organism>
<evidence type="ECO:0000313" key="3">
    <source>
        <dbReference type="Proteomes" id="UP000075809"/>
    </source>
</evidence>
<evidence type="ECO:0000259" key="1">
    <source>
        <dbReference type="Pfam" id="PF00248"/>
    </source>
</evidence>
<dbReference type="STRING" id="64791.A0A151X4N7"/>
<dbReference type="PANTHER" id="PTHR42686:SF1">
    <property type="entry name" value="GH17980P-RELATED"/>
    <property type="match status" value="1"/>
</dbReference>
<name>A0A151X4N7_9HYME</name>
<dbReference type="GO" id="GO:0005829">
    <property type="term" value="C:cytosol"/>
    <property type="evidence" value="ECO:0007669"/>
    <property type="project" value="TreeGrafter"/>
</dbReference>
<feature type="domain" description="NADP-dependent oxidoreductase" evidence="1">
    <location>
        <begin position="33"/>
        <end position="316"/>
    </location>
</feature>
<dbReference type="OrthoDB" id="48988at2759"/>
<dbReference type="InterPro" id="IPR036812">
    <property type="entry name" value="NAD(P)_OxRdtase_dom_sf"/>
</dbReference>
<dbReference type="PANTHER" id="PTHR42686">
    <property type="entry name" value="GH17980P-RELATED"/>
    <property type="match status" value="1"/>
</dbReference>
<dbReference type="SUPFAM" id="SSF51430">
    <property type="entry name" value="NAD(P)-linked oxidoreductase"/>
    <property type="match status" value="1"/>
</dbReference>
<sequence length="343" mass="38634">MFPPTYVEGFHDPEAVKAMEYKELGKTGMFVSKLGFGAATLCALYNLNNETEAIETVRQAIKQGINYIDTAPWYGQGQSEAILGKALKGIPRKAYYIATKVGRYELDYNKMFNFTVEKTQQSFKKSLELLGLDYVDLIQIHDIDFASSMDVIVTQTLPELSKFVADGKARHVGVTGYTVSVLKECIEKSNINVATVLSYSRLTLIDDSLLEYIPFFKKHKIGLINAAAPCMGLLTNNGPQSWHPASDETKKQCAKAAQYCKDRDVELGKLAVWHSMQCADVDINLVGIQNMKQLQINLDVTLNGITEKEKAVLREIKEKFLSEKNQHWEGKDIRIYREALKKK</sequence>
<dbReference type="Proteomes" id="UP000075809">
    <property type="component" value="Unassembled WGS sequence"/>
</dbReference>
<dbReference type="Gene3D" id="3.20.20.100">
    <property type="entry name" value="NADP-dependent oxidoreductase domain"/>
    <property type="match status" value="1"/>
</dbReference>
<dbReference type="InterPro" id="IPR023210">
    <property type="entry name" value="NADP_OxRdtase_dom"/>
</dbReference>
<protein>
    <submittedName>
        <fullName evidence="2">D-arabinose 1-dehydrogenase</fullName>
    </submittedName>
</protein>
<dbReference type="AlphaFoldDB" id="A0A151X4N7"/>
<keyword evidence="3" id="KW-1185">Reference proteome</keyword>